<dbReference type="InterPro" id="IPR011009">
    <property type="entry name" value="Kinase-like_dom_sf"/>
</dbReference>
<dbReference type="PANTHER" id="PTHR46628">
    <property type="entry name" value="PIRNA BIOGENESIS PROTEIN EXD1"/>
    <property type="match status" value="1"/>
</dbReference>
<sequence length="401" mass="45870">MDDTDSECSFHSANEDPPEWTLLQYPLLPQELNLLNRQLEKIVYIYQADAAYHKALKDISNETRISIVMEPSFYGRHRAASVLTIATDQQAYVFDILSLGAIFPDLAHILTADSPKKVVHYGHRIADQLYYRHSLELNGTTDTFVATCLARQDNKPCTLAEAISMVFELPLNELLCEELLGTTLSRQDFTGRPLSSGQVIYLAKMAILQSKLLDRLMNDKMATSIQQISKGINYLYSMDIRHGDIRPNNVFLFSNCRLLKIGNFESFYALETTRDRINWYRAPDVYPTYKSDVYSWAITMNEILTREEPDDEPFIGFANIFISEEGPVMGDNGGLMADCPQGLLDLLEQCWQKDKFKRPSMDYIVDEYKNLYSFPHALLTHWDSAESLKSLDHGCFKCVVM</sequence>
<dbReference type="OrthoDB" id="26838at2759"/>
<dbReference type="Pfam" id="PF07714">
    <property type="entry name" value="PK_Tyr_Ser-Thr"/>
    <property type="match status" value="1"/>
</dbReference>
<dbReference type="SUPFAM" id="SSF53098">
    <property type="entry name" value="Ribonuclease H-like"/>
    <property type="match status" value="1"/>
</dbReference>
<dbReference type="InterPro" id="IPR036397">
    <property type="entry name" value="RNaseH_sf"/>
</dbReference>
<dbReference type="InterPro" id="IPR000719">
    <property type="entry name" value="Prot_kinase_dom"/>
</dbReference>
<dbReference type="Proteomes" id="UP000007798">
    <property type="component" value="Unassembled WGS sequence"/>
</dbReference>
<feature type="domain" description="Protein kinase" evidence="1">
    <location>
        <begin position="68"/>
        <end position="379"/>
    </location>
</feature>
<dbReference type="InterPro" id="IPR052144">
    <property type="entry name" value="piRNA_biogenesis_EXD1"/>
</dbReference>
<dbReference type="EMBL" id="CH963920">
    <property type="protein sequence ID" value="EDW78107.2"/>
    <property type="molecule type" value="Genomic_DNA"/>
</dbReference>
<evidence type="ECO:0000313" key="3">
    <source>
        <dbReference type="Proteomes" id="UP000007798"/>
    </source>
</evidence>
<proteinExistence type="predicted"/>
<dbReference type="GO" id="GO:1990923">
    <property type="term" value="C:PET complex"/>
    <property type="evidence" value="ECO:0007669"/>
    <property type="project" value="TreeGrafter"/>
</dbReference>
<dbReference type="FunCoup" id="B4N1D4">
    <property type="interactions" value="7"/>
</dbReference>
<dbReference type="Gene3D" id="1.10.510.10">
    <property type="entry name" value="Transferase(Phosphotransferase) domain 1"/>
    <property type="match status" value="1"/>
</dbReference>
<dbReference type="GO" id="GO:0003676">
    <property type="term" value="F:nucleic acid binding"/>
    <property type="evidence" value="ECO:0007669"/>
    <property type="project" value="InterPro"/>
</dbReference>
<accession>B4N1D4</accession>
<dbReference type="AlphaFoldDB" id="B4N1D4"/>
<dbReference type="GO" id="GO:0034587">
    <property type="term" value="P:piRNA processing"/>
    <property type="evidence" value="ECO:0007669"/>
    <property type="project" value="TreeGrafter"/>
</dbReference>
<reference evidence="2 3" key="1">
    <citation type="journal article" date="2007" name="Nature">
        <title>Evolution of genes and genomes on the Drosophila phylogeny.</title>
        <authorList>
            <consortium name="Drosophila 12 Genomes Consortium"/>
            <person name="Clark A.G."/>
            <person name="Eisen M.B."/>
            <person name="Smith D.R."/>
            <person name="Bergman C.M."/>
            <person name="Oliver B."/>
            <person name="Markow T.A."/>
            <person name="Kaufman T.C."/>
            <person name="Kellis M."/>
            <person name="Gelbart W."/>
            <person name="Iyer V.N."/>
            <person name="Pollard D.A."/>
            <person name="Sackton T.B."/>
            <person name="Larracuente A.M."/>
            <person name="Singh N.D."/>
            <person name="Abad J.P."/>
            <person name="Abt D.N."/>
            <person name="Adryan B."/>
            <person name="Aguade M."/>
            <person name="Akashi H."/>
            <person name="Anderson W.W."/>
            <person name="Aquadro C.F."/>
            <person name="Ardell D.H."/>
            <person name="Arguello R."/>
            <person name="Artieri C.G."/>
            <person name="Barbash D.A."/>
            <person name="Barker D."/>
            <person name="Barsanti P."/>
            <person name="Batterham P."/>
            <person name="Batzoglou S."/>
            <person name="Begun D."/>
            <person name="Bhutkar A."/>
            <person name="Blanco E."/>
            <person name="Bosak S.A."/>
            <person name="Bradley R.K."/>
            <person name="Brand A.D."/>
            <person name="Brent M.R."/>
            <person name="Brooks A.N."/>
            <person name="Brown R.H."/>
            <person name="Butlin R.K."/>
            <person name="Caggese C."/>
            <person name="Calvi B.R."/>
            <person name="Bernardo de Carvalho A."/>
            <person name="Caspi A."/>
            <person name="Castrezana S."/>
            <person name="Celniker S.E."/>
            <person name="Chang J.L."/>
            <person name="Chapple C."/>
            <person name="Chatterji S."/>
            <person name="Chinwalla A."/>
            <person name="Civetta A."/>
            <person name="Clifton S.W."/>
            <person name="Comeron J.M."/>
            <person name="Costello J.C."/>
            <person name="Coyne J.A."/>
            <person name="Daub J."/>
            <person name="David R.G."/>
            <person name="Delcher A.L."/>
            <person name="Delehaunty K."/>
            <person name="Do C.B."/>
            <person name="Ebling H."/>
            <person name="Edwards K."/>
            <person name="Eickbush T."/>
            <person name="Evans J.D."/>
            <person name="Filipski A."/>
            <person name="Findeiss S."/>
            <person name="Freyhult E."/>
            <person name="Fulton L."/>
            <person name="Fulton R."/>
            <person name="Garcia A.C."/>
            <person name="Gardiner A."/>
            <person name="Garfield D.A."/>
            <person name="Garvin B.E."/>
            <person name="Gibson G."/>
            <person name="Gilbert D."/>
            <person name="Gnerre S."/>
            <person name="Godfrey J."/>
            <person name="Good R."/>
            <person name="Gotea V."/>
            <person name="Gravely B."/>
            <person name="Greenberg A.J."/>
            <person name="Griffiths-Jones S."/>
            <person name="Gross S."/>
            <person name="Guigo R."/>
            <person name="Gustafson E.A."/>
            <person name="Haerty W."/>
            <person name="Hahn M.W."/>
            <person name="Halligan D.L."/>
            <person name="Halpern A.L."/>
            <person name="Halter G.M."/>
            <person name="Han M.V."/>
            <person name="Heger A."/>
            <person name="Hillier L."/>
            <person name="Hinrichs A.S."/>
            <person name="Holmes I."/>
            <person name="Hoskins R.A."/>
            <person name="Hubisz M.J."/>
            <person name="Hultmark D."/>
            <person name="Huntley M.A."/>
            <person name="Jaffe D.B."/>
            <person name="Jagadeeshan S."/>
            <person name="Jeck W.R."/>
            <person name="Johnson J."/>
            <person name="Jones C.D."/>
            <person name="Jordan W.C."/>
            <person name="Karpen G.H."/>
            <person name="Kataoka E."/>
            <person name="Keightley P.D."/>
            <person name="Kheradpour P."/>
            <person name="Kirkness E.F."/>
            <person name="Koerich L.B."/>
            <person name="Kristiansen K."/>
            <person name="Kudrna D."/>
            <person name="Kulathinal R.J."/>
            <person name="Kumar S."/>
            <person name="Kwok R."/>
            <person name="Lander E."/>
            <person name="Langley C.H."/>
            <person name="Lapoint R."/>
            <person name="Lazzaro B.P."/>
            <person name="Lee S.J."/>
            <person name="Levesque L."/>
            <person name="Li R."/>
            <person name="Lin C.F."/>
            <person name="Lin M.F."/>
            <person name="Lindblad-Toh K."/>
            <person name="Llopart A."/>
            <person name="Long M."/>
            <person name="Low L."/>
            <person name="Lozovsky E."/>
            <person name="Lu J."/>
            <person name="Luo M."/>
            <person name="Machado C.A."/>
            <person name="Makalowski W."/>
            <person name="Marzo M."/>
            <person name="Matsuda M."/>
            <person name="Matzkin L."/>
            <person name="McAllister B."/>
            <person name="McBride C.S."/>
            <person name="McKernan B."/>
            <person name="McKernan K."/>
            <person name="Mendez-Lago M."/>
            <person name="Minx P."/>
            <person name="Mollenhauer M.U."/>
            <person name="Montooth K."/>
            <person name="Mount S.M."/>
            <person name="Mu X."/>
            <person name="Myers E."/>
            <person name="Negre B."/>
            <person name="Newfeld S."/>
            <person name="Nielsen R."/>
            <person name="Noor M.A."/>
            <person name="O'Grady P."/>
            <person name="Pachter L."/>
            <person name="Papaceit M."/>
            <person name="Parisi M.J."/>
            <person name="Parisi M."/>
            <person name="Parts L."/>
            <person name="Pedersen J.S."/>
            <person name="Pesole G."/>
            <person name="Phillippy A.M."/>
            <person name="Ponting C.P."/>
            <person name="Pop M."/>
            <person name="Porcelli D."/>
            <person name="Powell J.R."/>
            <person name="Prohaska S."/>
            <person name="Pruitt K."/>
            <person name="Puig M."/>
            <person name="Quesneville H."/>
            <person name="Ram K.R."/>
            <person name="Rand D."/>
            <person name="Rasmussen M.D."/>
            <person name="Reed L.K."/>
            <person name="Reenan R."/>
            <person name="Reily A."/>
            <person name="Remington K.A."/>
            <person name="Rieger T.T."/>
            <person name="Ritchie M.G."/>
            <person name="Robin C."/>
            <person name="Rogers Y.H."/>
            <person name="Rohde C."/>
            <person name="Rozas J."/>
            <person name="Rubenfield M.J."/>
            <person name="Ruiz A."/>
            <person name="Russo S."/>
            <person name="Salzberg S.L."/>
            <person name="Sanchez-Gracia A."/>
            <person name="Saranga D.J."/>
            <person name="Sato H."/>
            <person name="Schaeffer S.W."/>
            <person name="Schatz M.C."/>
            <person name="Schlenke T."/>
            <person name="Schwartz R."/>
            <person name="Segarra C."/>
            <person name="Singh R.S."/>
            <person name="Sirot L."/>
            <person name="Sirota M."/>
            <person name="Sisneros N.B."/>
            <person name="Smith C.D."/>
            <person name="Smith T.F."/>
            <person name="Spieth J."/>
            <person name="Stage D.E."/>
            <person name="Stark A."/>
            <person name="Stephan W."/>
            <person name="Strausberg R.L."/>
            <person name="Strempel S."/>
            <person name="Sturgill D."/>
            <person name="Sutton G."/>
            <person name="Sutton G.G."/>
            <person name="Tao W."/>
            <person name="Teichmann S."/>
            <person name="Tobari Y.N."/>
            <person name="Tomimura Y."/>
            <person name="Tsolas J.M."/>
            <person name="Valente V.L."/>
            <person name="Venter E."/>
            <person name="Venter J.C."/>
            <person name="Vicario S."/>
            <person name="Vieira F.G."/>
            <person name="Vilella A.J."/>
            <person name="Villasante A."/>
            <person name="Walenz B."/>
            <person name="Wang J."/>
            <person name="Wasserman M."/>
            <person name="Watts T."/>
            <person name="Wilson D."/>
            <person name="Wilson R.K."/>
            <person name="Wing R.A."/>
            <person name="Wolfner M.F."/>
            <person name="Wong A."/>
            <person name="Wong G.K."/>
            <person name="Wu C.I."/>
            <person name="Wu G."/>
            <person name="Yamamoto D."/>
            <person name="Yang H.P."/>
            <person name="Yang S.P."/>
            <person name="Yorke J.A."/>
            <person name="Yoshida K."/>
            <person name="Zdobnov E."/>
            <person name="Zhang P."/>
            <person name="Zhang Y."/>
            <person name="Zimin A.V."/>
            <person name="Baldwin J."/>
            <person name="Abdouelleil A."/>
            <person name="Abdulkadir J."/>
            <person name="Abebe A."/>
            <person name="Abera B."/>
            <person name="Abreu J."/>
            <person name="Acer S.C."/>
            <person name="Aftuck L."/>
            <person name="Alexander A."/>
            <person name="An P."/>
            <person name="Anderson E."/>
            <person name="Anderson S."/>
            <person name="Arachi H."/>
            <person name="Azer M."/>
            <person name="Bachantsang P."/>
            <person name="Barry A."/>
            <person name="Bayul T."/>
            <person name="Berlin A."/>
            <person name="Bessette D."/>
            <person name="Bloom T."/>
            <person name="Blye J."/>
            <person name="Boguslavskiy L."/>
            <person name="Bonnet C."/>
            <person name="Boukhgalter B."/>
            <person name="Bourzgui I."/>
            <person name="Brown A."/>
            <person name="Cahill P."/>
            <person name="Channer S."/>
            <person name="Cheshatsang Y."/>
            <person name="Chuda L."/>
            <person name="Citroen M."/>
            <person name="Collymore A."/>
            <person name="Cooke P."/>
            <person name="Costello M."/>
            <person name="D'Aco K."/>
            <person name="Daza R."/>
            <person name="De Haan G."/>
            <person name="DeGray S."/>
            <person name="DeMaso C."/>
            <person name="Dhargay N."/>
            <person name="Dooley K."/>
            <person name="Dooley E."/>
            <person name="Doricent M."/>
            <person name="Dorje P."/>
            <person name="Dorjee K."/>
            <person name="Dupes A."/>
            <person name="Elong R."/>
            <person name="Falk J."/>
            <person name="Farina A."/>
            <person name="Faro S."/>
            <person name="Ferguson D."/>
            <person name="Fisher S."/>
            <person name="Foley C.D."/>
            <person name="Franke A."/>
            <person name="Friedrich D."/>
            <person name="Gadbois L."/>
            <person name="Gearin G."/>
            <person name="Gearin C.R."/>
            <person name="Giannoukos G."/>
            <person name="Goode T."/>
            <person name="Graham J."/>
            <person name="Grandbois E."/>
            <person name="Grewal S."/>
            <person name="Gyaltsen K."/>
            <person name="Hafez N."/>
            <person name="Hagos B."/>
            <person name="Hall J."/>
            <person name="Henson C."/>
            <person name="Hollinger A."/>
            <person name="Honan T."/>
            <person name="Huard M.D."/>
            <person name="Hughes L."/>
            <person name="Hurhula B."/>
            <person name="Husby M.E."/>
            <person name="Kamat A."/>
            <person name="Kanga B."/>
            <person name="Kashin S."/>
            <person name="Khazanovich D."/>
            <person name="Kisner P."/>
            <person name="Lance K."/>
            <person name="Lara M."/>
            <person name="Lee W."/>
            <person name="Lennon N."/>
            <person name="Letendre F."/>
            <person name="LeVine R."/>
            <person name="Lipovsky A."/>
            <person name="Liu X."/>
            <person name="Liu J."/>
            <person name="Liu S."/>
            <person name="Lokyitsang T."/>
            <person name="Lokyitsang Y."/>
            <person name="Lubonja R."/>
            <person name="Lui A."/>
            <person name="MacDonald P."/>
            <person name="Magnisalis V."/>
            <person name="Maru K."/>
            <person name="Matthews C."/>
            <person name="McCusker W."/>
            <person name="McDonough S."/>
            <person name="Mehta T."/>
            <person name="Meldrim J."/>
            <person name="Meneus L."/>
            <person name="Mihai O."/>
            <person name="Mihalev A."/>
            <person name="Mihova T."/>
            <person name="Mittelman R."/>
            <person name="Mlenga V."/>
            <person name="Montmayeur A."/>
            <person name="Mulrain L."/>
            <person name="Navidi A."/>
            <person name="Naylor J."/>
            <person name="Negash T."/>
            <person name="Nguyen T."/>
            <person name="Nguyen N."/>
            <person name="Nicol R."/>
            <person name="Norbu C."/>
            <person name="Norbu N."/>
            <person name="Novod N."/>
            <person name="O'Neill B."/>
            <person name="Osman S."/>
            <person name="Markiewicz E."/>
            <person name="Oyono O.L."/>
            <person name="Patti C."/>
            <person name="Phunkhang P."/>
            <person name="Pierre F."/>
            <person name="Priest M."/>
            <person name="Raghuraman S."/>
            <person name="Rege F."/>
            <person name="Reyes R."/>
            <person name="Rise C."/>
            <person name="Rogov P."/>
            <person name="Ross K."/>
            <person name="Ryan E."/>
            <person name="Settipalli S."/>
            <person name="Shea T."/>
            <person name="Sherpa N."/>
            <person name="Shi L."/>
            <person name="Shih D."/>
            <person name="Sparrow T."/>
            <person name="Spaulding J."/>
            <person name="Stalker J."/>
            <person name="Stange-Thomann N."/>
            <person name="Stavropoulos S."/>
            <person name="Stone C."/>
            <person name="Strader C."/>
            <person name="Tesfaye S."/>
            <person name="Thomson T."/>
            <person name="Thoulutsang Y."/>
            <person name="Thoulutsang D."/>
            <person name="Topham K."/>
            <person name="Topping I."/>
            <person name="Tsamla T."/>
            <person name="Vassiliev H."/>
            <person name="Vo A."/>
            <person name="Wangchuk T."/>
            <person name="Wangdi T."/>
            <person name="Weiand M."/>
            <person name="Wilkinson J."/>
            <person name="Wilson A."/>
            <person name="Yadav S."/>
            <person name="Young G."/>
            <person name="Yu Q."/>
            <person name="Zembek L."/>
            <person name="Zhong D."/>
            <person name="Zimmer A."/>
            <person name="Zwirko Z."/>
            <person name="Jaffe D.B."/>
            <person name="Alvarez P."/>
            <person name="Brockman W."/>
            <person name="Butler J."/>
            <person name="Chin C."/>
            <person name="Gnerre S."/>
            <person name="Grabherr M."/>
            <person name="Kleber M."/>
            <person name="Mauceli E."/>
            <person name="MacCallum I."/>
        </authorList>
    </citation>
    <scope>NUCLEOTIDE SEQUENCE [LARGE SCALE GENOMIC DNA]</scope>
    <source>
        <strain evidence="3">Tucson 14030-0811.24</strain>
    </source>
</reference>
<dbReference type="PROSITE" id="PS50011">
    <property type="entry name" value="PROTEIN_KINASE_DOM"/>
    <property type="match status" value="1"/>
</dbReference>
<dbReference type="InterPro" id="IPR001245">
    <property type="entry name" value="Ser-Thr/Tyr_kinase_cat_dom"/>
</dbReference>
<keyword evidence="3" id="KW-1185">Reference proteome</keyword>
<dbReference type="GO" id="GO:0005524">
    <property type="term" value="F:ATP binding"/>
    <property type="evidence" value="ECO:0007669"/>
    <property type="project" value="InterPro"/>
</dbReference>
<gene>
    <name evidence="2" type="primary">Dwil\GK24824</name>
    <name evidence="2" type="ORF">Dwil_GK24824</name>
</gene>
<dbReference type="STRING" id="7260.B4N1D4"/>
<dbReference type="InParanoid" id="B4N1D4"/>
<dbReference type="InterPro" id="IPR008266">
    <property type="entry name" value="Tyr_kinase_AS"/>
</dbReference>
<dbReference type="GO" id="GO:0004672">
    <property type="term" value="F:protein kinase activity"/>
    <property type="evidence" value="ECO:0007669"/>
    <property type="project" value="InterPro"/>
</dbReference>
<dbReference type="PANTHER" id="PTHR46628:SF1">
    <property type="entry name" value="PIRNA BIOGENESIS PROTEIN EXD1"/>
    <property type="match status" value="1"/>
</dbReference>
<protein>
    <recommendedName>
        <fullName evidence="1">Protein kinase domain-containing protein</fullName>
    </recommendedName>
</protein>
<organism evidence="2 3">
    <name type="scientific">Drosophila willistoni</name>
    <name type="common">Fruit fly</name>
    <dbReference type="NCBI Taxonomy" id="7260"/>
    <lineage>
        <taxon>Eukaryota</taxon>
        <taxon>Metazoa</taxon>
        <taxon>Ecdysozoa</taxon>
        <taxon>Arthropoda</taxon>
        <taxon>Hexapoda</taxon>
        <taxon>Insecta</taxon>
        <taxon>Pterygota</taxon>
        <taxon>Neoptera</taxon>
        <taxon>Endopterygota</taxon>
        <taxon>Diptera</taxon>
        <taxon>Brachycera</taxon>
        <taxon>Muscomorpha</taxon>
        <taxon>Ephydroidea</taxon>
        <taxon>Drosophilidae</taxon>
        <taxon>Drosophila</taxon>
        <taxon>Sophophora</taxon>
    </lineage>
</organism>
<dbReference type="PROSITE" id="PS00109">
    <property type="entry name" value="PROTEIN_KINASE_TYR"/>
    <property type="match status" value="1"/>
</dbReference>
<name>B4N1D4_DROWI</name>
<dbReference type="InterPro" id="IPR012337">
    <property type="entry name" value="RNaseH-like_sf"/>
</dbReference>
<evidence type="ECO:0000259" key="1">
    <source>
        <dbReference type="PROSITE" id="PS50011"/>
    </source>
</evidence>
<dbReference type="SUPFAM" id="SSF56112">
    <property type="entry name" value="Protein kinase-like (PK-like)"/>
    <property type="match status" value="1"/>
</dbReference>
<dbReference type="Gene3D" id="3.30.420.10">
    <property type="entry name" value="Ribonuclease H-like superfamily/Ribonuclease H"/>
    <property type="match status" value="1"/>
</dbReference>
<evidence type="ECO:0000313" key="2">
    <source>
        <dbReference type="EMBL" id="EDW78107.2"/>
    </source>
</evidence>
<dbReference type="HOGENOM" id="CLU_788169_0_0_1"/>